<evidence type="ECO:0000313" key="3">
    <source>
        <dbReference type="Proteomes" id="UP001153714"/>
    </source>
</evidence>
<dbReference type="EMBL" id="OU893340">
    <property type="protein sequence ID" value="CAH0767039.1"/>
    <property type="molecule type" value="Genomic_DNA"/>
</dbReference>
<dbReference type="OrthoDB" id="6777429at2759"/>
<gene>
    <name evidence="2" type="ORF">DIATSA_LOCUS13933</name>
</gene>
<evidence type="ECO:0000256" key="1">
    <source>
        <dbReference type="SAM" id="MobiDB-lite"/>
    </source>
</evidence>
<name>A0A9P0G4H2_9NEOP</name>
<dbReference type="Proteomes" id="UP001153714">
    <property type="component" value="Chromosome 9"/>
</dbReference>
<protein>
    <submittedName>
        <fullName evidence="2">Uncharacterized protein</fullName>
    </submittedName>
</protein>
<reference evidence="2" key="2">
    <citation type="submission" date="2022-10" db="EMBL/GenBank/DDBJ databases">
        <authorList>
            <consortium name="ENA_rothamsted_submissions"/>
            <consortium name="culmorum"/>
            <person name="King R."/>
        </authorList>
    </citation>
    <scope>NUCLEOTIDE SEQUENCE</scope>
</reference>
<reference evidence="2" key="1">
    <citation type="submission" date="2021-12" db="EMBL/GenBank/DDBJ databases">
        <authorList>
            <person name="King R."/>
        </authorList>
    </citation>
    <scope>NUCLEOTIDE SEQUENCE</scope>
</reference>
<evidence type="ECO:0000313" key="2">
    <source>
        <dbReference type="EMBL" id="CAH0767039.1"/>
    </source>
</evidence>
<keyword evidence="3" id="KW-1185">Reference proteome</keyword>
<proteinExistence type="predicted"/>
<feature type="region of interest" description="Disordered" evidence="1">
    <location>
        <begin position="515"/>
        <end position="555"/>
    </location>
</feature>
<dbReference type="AlphaFoldDB" id="A0A9P0G4H2"/>
<feature type="compositionally biased region" description="Polar residues" evidence="1">
    <location>
        <begin position="532"/>
        <end position="555"/>
    </location>
</feature>
<organism evidence="2 3">
    <name type="scientific">Diatraea saccharalis</name>
    <name type="common">sugarcane borer</name>
    <dbReference type="NCBI Taxonomy" id="40085"/>
    <lineage>
        <taxon>Eukaryota</taxon>
        <taxon>Metazoa</taxon>
        <taxon>Ecdysozoa</taxon>
        <taxon>Arthropoda</taxon>
        <taxon>Hexapoda</taxon>
        <taxon>Insecta</taxon>
        <taxon>Pterygota</taxon>
        <taxon>Neoptera</taxon>
        <taxon>Endopterygota</taxon>
        <taxon>Lepidoptera</taxon>
        <taxon>Glossata</taxon>
        <taxon>Ditrysia</taxon>
        <taxon>Pyraloidea</taxon>
        <taxon>Crambidae</taxon>
        <taxon>Crambinae</taxon>
        <taxon>Diatraea</taxon>
    </lineage>
</organism>
<sequence length="694" mass="77904">MKVDKSVKECADTDRLHKKFERKLSAVVSKSTPSNMVDVMQDVVIESSRQLSEYFVASNYKALAREGLISEMQKRGNEILVEVDGATETFFFAAQRLKKAKSMEVKEPCPSVAYYITKKLDDIIRCRSMARKLTSTMKEHIKGAADYLSELVTKPDEQIEAYVALLGEMESNGDALLVEGDIPKSYKDAAAYLRQLTSSTDQINLANSSLHSETVRKLKGIMANVTPSGYTSSVLDGVINESAKLLVSYIMLQGEKTKALKILVEKMDSAGDNVLLRHGTLRKTYTDGANILRDKNNDQLRAPSGDPVVARKIHIKLHNLMLGQTPDKYAALMEDVIEDATSYLTMLLLQPQVIQVCKCMKNVFVQCELWCDEILRRVARPCCTCSRHVSAQALQDLAPAQRIQISSSSSRAFAPGIEISLTTCPSKMARTCNRRGQTLPECPAAKRTSGCKNEPTTSYLLYSTIYDQQASHSRSPSVYSSQIPPNLQTTTRLPKTENMSYKSLLYDIYQENEPMYTDGDIDEPEPEHEKQGTTSQSSTDTYFTPVNSSNTKPSHDFNTLNLPTLTTMHTGAVYNENVSIPEPSLNIAPSTAGVSGISSRTPIVTTDQMADWHAMMISLMWNVQAWQDWIQECMDRALSYKYEPEISPLESEERWAKLRNRIINEAFQWRQYNSFSRQLTLRLASRYGDKQVCD</sequence>
<accession>A0A9P0G4H2</accession>